<gene>
    <name evidence="1" type="ORF">L596_008822</name>
</gene>
<sequence length="90" mass="10314">MCGRLARIKVRLREVGKSVPGNQLRSSVYMELLSGPSVRQWLSVCNAQKSIFQTRESESVGFSDRFARSRERSRLRRLDAEKTWLSGLVV</sequence>
<dbReference type="AlphaFoldDB" id="A0A4U5PER8"/>
<evidence type="ECO:0000313" key="2">
    <source>
        <dbReference type="Proteomes" id="UP000298663"/>
    </source>
</evidence>
<organism evidence="1 2">
    <name type="scientific">Steinernema carpocapsae</name>
    <name type="common">Entomopathogenic nematode</name>
    <dbReference type="NCBI Taxonomy" id="34508"/>
    <lineage>
        <taxon>Eukaryota</taxon>
        <taxon>Metazoa</taxon>
        <taxon>Ecdysozoa</taxon>
        <taxon>Nematoda</taxon>
        <taxon>Chromadorea</taxon>
        <taxon>Rhabditida</taxon>
        <taxon>Tylenchina</taxon>
        <taxon>Panagrolaimomorpha</taxon>
        <taxon>Strongyloidoidea</taxon>
        <taxon>Steinernematidae</taxon>
        <taxon>Steinernema</taxon>
    </lineage>
</organism>
<protein>
    <submittedName>
        <fullName evidence="1">Uncharacterized protein</fullName>
    </submittedName>
</protein>
<comment type="caution">
    <text evidence="1">The sequence shown here is derived from an EMBL/GenBank/DDBJ whole genome shotgun (WGS) entry which is preliminary data.</text>
</comment>
<name>A0A4U5PER8_STECR</name>
<accession>A0A4U5PER8</accession>
<evidence type="ECO:0000313" key="1">
    <source>
        <dbReference type="EMBL" id="TKR94554.1"/>
    </source>
</evidence>
<reference evidence="1 2" key="2">
    <citation type="journal article" date="2019" name="G3 (Bethesda)">
        <title>Hybrid Assembly of the Genome of the Entomopathogenic Nematode Steinernema carpocapsae Identifies the X-Chromosome.</title>
        <authorList>
            <person name="Serra L."/>
            <person name="Macchietto M."/>
            <person name="Macias-Munoz A."/>
            <person name="McGill C.J."/>
            <person name="Rodriguez I.M."/>
            <person name="Rodriguez B."/>
            <person name="Murad R."/>
            <person name="Mortazavi A."/>
        </authorList>
    </citation>
    <scope>NUCLEOTIDE SEQUENCE [LARGE SCALE GENOMIC DNA]</scope>
    <source>
        <strain evidence="1 2">ALL</strain>
    </source>
</reference>
<dbReference type="EMBL" id="AZBU02000002">
    <property type="protein sequence ID" value="TKR94554.1"/>
    <property type="molecule type" value="Genomic_DNA"/>
</dbReference>
<proteinExistence type="predicted"/>
<keyword evidence="2" id="KW-1185">Reference proteome</keyword>
<dbReference type="Proteomes" id="UP000298663">
    <property type="component" value="Unassembled WGS sequence"/>
</dbReference>
<reference evidence="1 2" key="1">
    <citation type="journal article" date="2015" name="Genome Biol.">
        <title>Comparative genomics of Steinernema reveals deeply conserved gene regulatory networks.</title>
        <authorList>
            <person name="Dillman A.R."/>
            <person name="Macchietto M."/>
            <person name="Porter C.F."/>
            <person name="Rogers A."/>
            <person name="Williams B."/>
            <person name="Antoshechkin I."/>
            <person name="Lee M.M."/>
            <person name="Goodwin Z."/>
            <person name="Lu X."/>
            <person name="Lewis E.E."/>
            <person name="Goodrich-Blair H."/>
            <person name="Stock S.P."/>
            <person name="Adams B.J."/>
            <person name="Sternberg P.W."/>
            <person name="Mortazavi A."/>
        </authorList>
    </citation>
    <scope>NUCLEOTIDE SEQUENCE [LARGE SCALE GENOMIC DNA]</scope>
    <source>
        <strain evidence="1 2">ALL</strain>
    </source>
</reference>